<sequence length="411" mass="43860">MSPSIRLTSLLLLLLLLVAVPAFAARPLTMEQAVALALERSPRLISTQADAAAARAQLSGASLLFQTNPDLQVAIGPRFRASGNNVDVGAGVSQQLELFGQRGARRDAAAATLSASESRLAVSQVELAAEVRQAFGRALAAEQELQLANDALVLAEQGRDAAEQRLQAGAASRIEVNTARVALGQTQRARVRAVQRRTQALGELRLLLGIEPTDDIAPEGNLRAEAAAPPILSVLLERAAAQRADLKAAKAELEAAQAEVRLASRGALPRPRLGVSYSQEEDAQIVQGTLGIDLPLFNRNQAARGISTARAVQAERALAATERFVRSEVVLALERYRTALSAAEVFGGDVMAAVQENLKLVNEAYRAGKVDFLELLIIRREALDTSRSYIEALEELNAAEAQLKKVVGNIQ</sequence>
<protein>
    <submittedName>
        <fullName evidence="4">TolC family protein</fullName>
    </submittedName>
</protein>
<dbReference type="EMBL" id="VIFM01000042">
    <property type="protein sequence ID" value="TQF15512.1"/>
    <property type="molecule type" value="Genomic_DNA"/>
</dbReference>
<organism evidence="4 5">
    <name type="scientific">Myxococcus llanfairpwllgwyngyllgogerychwyrndrobwllllantysiliogogogochensis</name>
    <dbReference type="NCBI Taxonomy" id="2590453"/>
    <lineage>
        <taxon>Bacteria</taxon>
        <taxon>Pseudomonadati</taxon>
        <taxon>Myxococcota</taxon>
        <taxon>Myxococcia</taxon>
        <taxon>Myxococcales</taxon>
        <taxon>Cystobacterineae</taxon>
        <taxon>Myxococcaceae</taxon>
        <taxon>Myxococcus</taxon>
    </lineage>
</organism>
<dbReference type="Pfam" id="PF02321">
    <property type="entry name" value="OEP"/>
    <property type="match status" value="2"/>
</dbReference>
<dbReference type="SUPFAM" id="SSF56954">
    <property type="entry name" value="Outer membrane efflux proteins (OEP)"/>
    <property type="match status" value="1"/>
</dbReference>
<keyword evidence="2" id="KW-0175">Coiled coil</keyword>
<dbReference type="AlphaFoldDB" id="A0A540X2M0"/>
<dbReference type="PANTHER" id="PTHR30203">
    <property type="entry name" value="OUTER MEMBRANE CATION EFFLUX PROTEIN"/>
    <property type="match status" value="1"/>
</dbReference>
<keyword evidence="5" id="KW-1185">Reference proteome</keyword>
<evidence type="ECO:0000313" key="4">
    <source>
        <dbReference type="EMBL" id="TQF15512.1"/>
    </source>
</evidence>
<dbReference type="PANTHER" id="PTHR30203:SF24">
    <property type="entry name" value="BLR4935 PROTEIN"/>
    <property type="match status" value="1"/>
</dbReference>
<dbReference type="GO" id="GO:0015562">
    <property type="term" value="F:efflux transmembrane transporter activity"/>
    <property type="evidence" value="ECO:0007669"/>
    <property type="project" value="InterPro"/>
</dbReference>
<name>A0A540X2M0_9BACT</name>
<dbReference type="InterPro" id="IPR010131">
    <property type="entry name" value="MdtP/NodT-like"/>
</dbReference>
<accession>A0A540X2M0</accession>
<keyword evidence="3" id="KW-0732">Signal</keyword>
<reference evidence="4 5" key="1">
    <citation type="submission" date="2019-06" db="EMBL/GenBank/DDBJ databases">
        <authorList>
            <person name="Livingstone P."/>
            <person name="Whitworth D."/>
        </authorList>
    </citation>
    <scope>NUCLEOTIDE SEQUENCE [LARGE SCALE GENOMIC DNA]</scope>
    <source>
        <strain evidence="4 5">AM401</strain>
    </source>
</reference>
<dbReference type="Gene3D" id="1.20.1600.10">
    <property type="entry name" value="Outer membrane efflux proteins (OEP)"/>
    <property type="match status" value="1"/>
</dbReference>
<dbReference type="InterPro" id="IPR003423">
    <property type="entry name" value="OMP_efflux"/>
</dbReference>
<dbReference type="OrthoDB" id="9791261at2"/>
<comment type="similarity">
    <text evidence="1">Belongs to the outer membrane factor (OMF) (TC 1.B.17) family.</text>
</comment>
<feature type="coiled-coil region" evidence="2">
    <location>
        <begin position="232"/>
        <end position="266"/>
    </location>
</feature>
<feature type="chain" id="PRO_5022008517" evidence="3">
    <location>
        <begin position="25"/>
        <end position="411"/>
    </location>
</feature>
<comment type="caution">
    <text evidence="4">The sequence shown here is derived from an EMBL/GenBank/DDBJ whole genome shotgun (WGS) entry which is preliminary data.</text>
</comment>
<evidence type="ECO:0000313" key="5">
    <source>
        <dbReference type="Proteomes" id="UP000315369"/>
    </source>
</evidence>
<proteinExistence type="inferred from homology"/>
<evidence type="ECO:0000256" key="3">
    <source>
        <dbReference type="SAM" id="SignalP"/>
    </source>
</evidence>
<feature type="signal peptide" evidence="3">
    <location>
        <begin position="1"/>
        <end position="24"/>
    </location>
</feature>
<dbReference type="Proteomes" id="UP000315369">
    <property type="component" value="Unassembled WGS sequence"/>
</dbReference>
<evidence type="ECO:0000256" key="1">
    <source>
        <dbReference type="ARBA" id="ARBA00007613"/>
    </source>
</evidence>
<gene>
    <name evidence="4" type="ORF">FJV41_13345</name>
</gene>
<evidence type="ECO:0000256" key="2">
    <source>
        <dbReference type="SAM" id="Coils"/>
    </source>
</evidence>